<dbReference type="AlphaFoldDB" id="E5ARP3"/>
<proteinExistence type="predicted"/>
<feature type="region of interest" description="Disordered" evidence="1">
    <location>
        <begin position="1"/>
        <end position="37"/>
    </location>
</feature>
<gene>
    <name evidence="2" type="ordered locus">RBRH_00103</name>
</gene>
<dbReference type="KEGG" id="brh:RBRH_00103"/>
<evidence type="ECO:0000256" key="1">
    <source>
        <dbReference type="SAM" id="MobiDB-lite"/>
    </source>
</evidence>
<dbReference type="EMBL" id="FR687359">
    <property type="protein sequence ID" value="CBW75275.1"/>
    <property type="molecule type" value="Genomic_DNA"/>
</dbReference>
<name>E5ARP3_MYCRK</name>
<dbReference type="Proteomes" id="UP000007437">
    <property type="component" value="Chromosome"/>
</dbReference>
<organism evidence="2 3">
    <name type="scientific">Mycetohabitans rhizoxinica (strain DSM 19002 / CIP 109453 / HKI 454)</name>
    <name type="common">Paraburkholderia rhizoxinica</name>
    <dbReference type="NCBI Taxonomy" id="882378"/>
    <lineage>
        <taxon>Bacteria</taxon>
        <taxon>Pseudomonadati</taxon>
        <taxon>Pseudomonadota</taxon>
        <taxon>Betaproteobacteria</taxon>
        <taxon>Burkholderiales</taxon>
        <taxon>Burkholderiaceae</taxon>
        <taxon>Mycetohabitans</taxon>
    </lineage>
</organism>
<dbReference type="HOGENOM" id="CLU_2732331_0_0_4"/>
<evidence type="ECO:0000313" key="2">
    <source>
        <dbReference type="EMBL" id="CBW75275.1"/>
    </source>
</evidence>
<reference evidence="2 3" key="1">
    <citation type="journal article" date="2011" name="J. Bacteriol.">
        <title>Complete genome sequence of Burkholderia rhizoxinica, an endosymbiont of Rhizopus microsporus.</title>
        <authorList>
            <person name="Lackner G."/>
            <person name="Moebius N."/>
            <person name="Partida-Martinez L."/>
            <person name="Hertweck C."/>
        </authorList>
    </citation>
    <scope>NUCLEOTIDE SEQUENCE [LARGE SCALE GENOMIC DNA]</scope>
    <source>
        <strain evidence="3">DSM 19002 / CIP 109453 / HKI 454</strain>
    </source>
</reference>
<sequence length="71" mass="7402">MRLGGESLAQAARLGRAEPGPNPTGRARPGFKHQISTDANGTPIAAILTDMAGYAWRSPARHSITGCIISC</sequence>
<dbReference type="STRING" id="882378.RBRH_00103"/>
<evidence type="ECO:0000313" key="3">
    <source>
        <dbReference type="Proteomes" id="UP000007437"/>
    </source>
</evidence>
<protein>
    <submittedName>
        <fullName evidence="2">Transposase</fullName>
    </submittedName>
</protein>
<accession>E5ARP3</accession>